<evidence type="ECO:0000256" key="3">
    <source>
        <dbReference type="ARBA" id="ARBA00023242"/>
    </source>
</evidence>
<dbReference type="PANTHER" id="PTHR15367">
    <property type="entry name" value="DNA-DIRECTED RNA POLYMERASE III"/>
    <property type="match status" value="1"/>
</dbReference>
<evidence type="ECO:0000313" key="6">
    <source>
        <dbReference type="Proteomes" id="UP000318582"/>
    </source>
</evidence>
<keyword evidence="3" id="KW-0539">Nucleus</keyword>
<feature type="compositionally biased region" description="Gly residues" evidence="4">
    <location>
        <begin position="1"/>
        <end position="34"/>
    </location>
</feature>
<feature type="region of interest" description="Disordered" evidence="4">
    <location>
        <begin position="1"/>
        <end position="42"/>
    </location>
</feature>
<comment type="caution">
    <text evidence="5">The sequence shown here is derived from an EMBL/GenBank/DDBJ whole genome shotgun (WGS) entry which is preliminary data.</text>
</comment>
<proteinExistence type="inferred from homology"/>
<dbReference type="STRING" id="109895.A0A507EBX4"/>
<gene>
    <name evidence="5" type="ORF">PhCBS80983_g01226</name>
</gene>
<name>A0A507EBX4_9FUNG</name>
<dbReference type="AlphaFoldDB" id="A0A507EBX4"/>
<comment type="subcellular location">
    <subcellularLocation>
        <location evidence="1">Nucleus</location>
    </subcellularLocation>
</comment>
<reference evidence="5 6" key="1">
    <citation type="journal article" date="2019" name="Sci. Rep.">
        <title>Comparative genomics of chytrid fungi reveal insights into the obligate biotrophic and pathogenic lifestyle of Synchytrium endobioticum.</title>
        <authorList>
            <person name="van de Vossenberg B.T.L.H."/>
            <person name="Warris S."/>
            <person name="Nguyen H.D.T."/>
            <person name="van Gent-Pelzer M.P.E."/>
            <person name="Joly D.L."/>
            <person name="van de Geest H.C."/>
            <person name="Bonants P.J.M."/>
            <person name="Smith D.S."/>
            <person name="Levesque C.A."/>
            <person name="van der Lee T.A.J."/>
        </authorList>
    </citation>
    <scope>NUCLEOTIDE SEQUENCE [LARGE SCALE GENOMIC DNA]</scope>
    <source>
        <strain evidence="5 6">CBS 809.83</strain>
    </source>
</reference>
<evidence type="ECO:0000313" key="5">
    <source>
        <dbReference type="EMBL" id="TPX61286.1"/>
    </source>
</evidence>
<feature type="region of interest" description="Disordered" evidence="4">
    <location>
        <begin position="159"/>
        <end position="216"/>
    </location>
</feature>
<dbReference type="EMBL" id="QEAQ01000008">
    <property type="protein sequence ID" value="TPX61286.1"/>
    <property type="molecule type" value="Genomic_DNA"/>
</dbReference>
<accession>A0A507EBX4</accession>
<sequence>MNGRGGGAGGRGGGGWRGGRGGGRGGGFGRGRGGPDMPDDVEVQYKETPLFPEYQPNPFTPLTEEEQRTVDDWKIFTESLRELPYYIDVPPPKPDIERYSDRFRKQIKNKGKSFTLVPTHLSFFPDELHGVKDLSKSKIGTKLARRDIDLKALDALAKEESGAKATNANGADDDDDPLPEEEYDEEMDEEENDYLIDHYDEDYDDLGGDASDREEF</sequence>
<keyword evidence="6" id="KW-1185">Reference proteome</keyword>
<protein>
    <submittedName>
        <fullName evidence="5">Uncharacterized protein</fullName>
    </submittedName>
</protein>
<feature type="compositionally biased region" description="Acidic residues" evidence="4">
    <location>
        <begin position="171"/>
        <end position="209"/>
    </location>
</feature>
<dbReference type="Proteomes" id="UP000318582">
    <property type="component" value="Unassembled WGS sequence"/>
</dbReference>
<dbReference type="GO" id="GO:0006383">
    <property type="term" value="P:transcription by RNA polymerase III"/>
    <property type="evidence" value="ECO:0007669"/>
    <property type="project" value="UniProtKB-UniRule"/>
</dbReference>
<evidence type="ECO:0000256" key="4">
    <source>
        <dbReference type="SAM" id="MobiDB-lite"/>
    </source>
</evidence>
<evidence type="ECO:0000256" key="2">
    <source>
        <dbReference type="ARBA" id="ARBA00008352"/>
    </source>
</evidence>
<dbReference type="Pfam" id="PF11705">
    <property type="entry name" value="RNA_pol_3_Rpc31"/>
    <property type="match status" value="1"/>
</dbReference>
<dbReference type="PANTHER" id="PTHR15367:SF2">
    <property type="entry name" value="DNA-DIRECTED RNA POLYMERASE III SUBUNIT"/>
    <property type="match status" value="1"/>
</dbReference>
<evidence type="ECO:0000256" key="1">
    <source>
        <dbReference type="ARBA" id="ARBA00004123"/>
    </source>
</evidence>
<organism evidence="5 6">
    <name type="scientific">Powellomyces hirtus</name>
    <dbReference type="NCBI Taxonomy" id="109895"/>
    <lineage>
        <taxon>Eukaryota</taxon>
        <taxon>Fungi</taxon>
        <taxon>Fungi incertae sedis</taxon>
        <taxon>Chytridiomycota</taxon>
        <taxon>Chytridiomycota incertae sedis</taxon>
        <taxon>Chytridiomycetes</taxon>
        <taxon>Spizellomycetales</taxon>
        <taxon>Powellomycetaceae</taxon>
        <taxon>Powellomyces</taxon>
    </lineage>
</organism>
<dbReference type="GO" id="GO:0005666">
    <property type="term" value="C:RNA polymerase III complex"/>
    <property type="evidence" value="ECO:0007669"/>
    <property type="project" value="UniProtKB-UniRule"/>
</dbReference>
<comment type="similarity">
    <text evidence="2">Belongs to the eukaryotic RPC7 RNA polymerase subunit family.</text>
</comment>
<dbReference type="InterPro" id="IPR024661">
    <property type="entry name" value="RNA_pol_III_Rpc31"/>
</dbReference>